<evidence type="ECO:0000256" key="9">
    <source>
        <dbReference type="SAM" id="Phobius"/>
    </source>
</evidence>
<proteinExistence type="inferred from homology"/>
<evidence type="ECO:0000256" key="1">
    <source>
        <dbReference type="ARBA" id="ARBA00007010"/>
    </source>
</evidence>
<feature type="domain" description="Peptidoglycan binding-like" evidence="10">
    <location>
        <begin position="45"/>
        <end position="101"/>
    </location>
</feature>
<keyword evidence="7" id="KW-0961">Cell wall biogenesis/degradation</keyword>
<keyword evidence="3" id="KW-0309">Germination</keyword>
<dbReference type="AlphaFoldDB" id="A0A1M6BIP5"/>
<evidence type="ECO:0000313" key="12">
    <source>
        <dbReference type="EMBL" id="SHI48579.1"/>
    </source>
</evidence>
<dbReference type="GO" id="GO:0016787">
    <property type="term" value="F:hydrolase activity"/>
    <property type="evidence" value="ECO:0007669"/>
    <property type="project" value="UniProtKB-KW"/>
</dbReference>
<dbReference type="InterPro" id="IPR002477">
    <property type="entry name" value="Peptidoglycan-bd-like"/>
</dbReference>
<dbReference type="GO" id="GO:0071555">
    <property type="term" value="P:cell wall organization"/>
    <property type="evidence" value="ECO:0007669"/>
    <property type="project" value="UniProtKB-KW"/>
</dbReference>
<keyword evidence="9" id="KW-1133">Transmembrane helix</keyword>
<keyword evidence="13" id="KW-1185">Reference proteome</keyword>
<evidence type="ECO:0000256" key="2">
    <source>
        <dbReference type="ARBA" id="ARBA00018364"/>
    </source>
</evidence>
<feature type="transmembrane region" description="Helical" evidence="9">
    <location>
        <begin position="6"/>
        <end position="26"/>
    </location>
</feature>
<keyword evidence="9" id="KW-0812">Transmembrane</keyword>
<dbReference type="Gene3D" id="1.10.10.2520">
    <property type="entry name" value="Cell wall hydrolase SleB, domain 1"/>
    <property type="match status" value="1"/>
</dbReference>
<dbReference type="GO" id="GO:0009847">
    <property type="term" value="P:spore germination"/>
    <property type="evidence" value="ECO:0007669"/>
    <property type="project" value="UniProtKB-UniRule"/>
</dbReference>
<dbReference type="InterPro" id="IPR042047">
    <property type="entry name" value="SleB_dom1"/>
</dbReference>
<dbReference type="InterPro" id="IPR014224">
    <property type="entry name" value="Spore_cortex_SleB"/>
</dbReference>
<accession>A0A1M6BIP5</accession>
<evidence type="ECO:0000256" key="6">
    <source>
        <dbReference type="ARBA" id="ARBA00022969"/>
    </source>
</evidence>
<name>A0A1M6BIP5_9FIRM</name>
<dbReference type="InterPro" id="IPR011105">
    <property type="entry name" value="Cell_wall_hydrolase_SleB"/>
</dbReference>
<gene>
    <name evidence="12" type="ORF">SAMN05444373_100321</name>
</gene>
<evidence type="ECO:0000256" key="5">
    <source>
        <dbReference type="ARBA" id="ARBA00022801"/>
    </source>
</evidence>
<dbReference type="InterPro" id="IPR036366">
    <property type="entry name" value="PGBDSf"/>
</dbReference>
<dbReference type="SUPFAM" id="SSF47090">
    <property type="entry name" value="PGBD-like"/>
    <property type="match status" value="1"/>
</dbReference>
<protein>
    <recommendedName>
        <fullName evidence="2 8">Spore cortex-lytic enzyme</fullName>
    </recommendedName>
</protein>
<keyword evidence="6" id="KW-0749">Sporulation</keyword>
<evidence type="ECO:0000256" key="3">
    <source>
        <dbReference type="ARBA" id="ARBA00022544"/>
    </source>
</evidence>
<reference evidence="12 13" key="1">
    <citation type="submission" date="2016-11" db="EMBL/GenBank/DDBJ databases">
        <authorList>
            <person name="Varghese N."/>
            <person name="Submissions S."/>
        </authorList>
    </citation>
    <scope>NUCLEOTIDE SEQUENCE [LARGE SCALE GENOMIC DNA]</scope>
    <source>
        <strain evidence="12 13">DSM 19027</strain>
    </source>
</reference>
<evidence type="ECO:0000256" key="7">
    <source>
        <dbReference type="ARBA" id="ARBA00023316"/>
    </source>
</evidence>
<dbReference type="Pfam" id="PF01471">
    <property type="entry name" value="PG_binding_1"/>
    <property type="match status" value="1"/>
</dbReference>
<keyword evidence="9" id="KW-0472">Membrane</keyword>
<dbReference type="OrthoDB" id="9785345at2"/>
<feature type="domain" description="Cell wall hydrolase SleB" evidence="11">
    <location>
        <begin position="128"/>
        <end position="226"/>
    </location>
</feature>
<evidence type="ECO:0000259" key="11">
    <source>
        <dbReference type="Pfam" id="PF07486"/>
    </source>
</evidence>
<evidence type="ECO:0000256" key="4">
    <source>
        <dbReference type="ARBA" id="ARBA00022729"/>
    </source>
</evidence>
<keyword evidence="5" id="KW-0378">Hydrolase</keyword>
<comment type="similarity">
    <text evidence="1">Belongs to the SleB family.</text>
</comment>
<evidence type="ECO:0000259" key="10">
    <source>
        <dbReference type="Pfam" id="PF01471"/>
    </source>
</evidence>
<dbReference type="Gene3D" id="1.10.101.10">
    <property type="entry name" value="PGBD-like superfamily/PGBD"/>
    <property type="match status" value="1"/>
</dbReference>
<dbReference type="EMBL" id="FQZP01000003">
    <property type="protein sequence ID" value="SHI48579.1"/>
    <property type="molecule type" value="Genomic_DNA"/>
</dbReference>
<dbReference type="Proteomes" id="UP000324781">
    <property type="component" value="Unassembled WGS sequence"/>
</dbReference>
<dbReference type="NCBIfam" id="TIGR02869">
    <property type="entry name" value="spore_SleB"/>
    <property type="match status" value="1"/>
</dbReference>
<dbReference type="Pfam" id="PF07486">
    <property type="entry name" value="Hydrolase_2"/>
    <property type="match status" value="1"/>
</dbReference>
<keyword evidence="4" id="KW-0732">Signal</keyword>
<dbReference type="Gene3D" id="6.20.240.60">
    <property type="match status" value="1"/>
</dbReference>
<evidence type="ECO:0000313" key="13">
    <source>
        <dbReference type="Proteomes" id="UP000324781"/>
    </source>
</evidence>
<dbReference type="GO" id="GO:0030435">
    <property type="term" value="P:sporulation resulting in formation of a cellular spore"/>
    <property type="evidence" value="ECO:0007669"/>
    <property type="project" value="UniProtKB-KW"/>
</dbReference>
<evidence type="ECO:0000256" key="8">
    <source>
        <dbReference type="NCBIfam" id="TIGR02869"/>
    </source>
</evidence>
<dbReference type="RefSeq" id="WP_149677569.1">
    <property type="nucleotide sequence ID" value="NZ_FQZP01000003.1"/>
</dbReference>
<dbReference type="InterPro" id="IPR036365">
    <property type="entry name" value="PGBD-like_sf"/>
</dbReference>
<organism evidence="12 13">
    <name type="scientific">Thermoclostridium caenicola</name>
    <dbReference type="NCBI Taxonomy" id="659425"/>
    <lineage>
        <taxon>Bacteria</taxon>
        <taxon>Bacillati</taxon>
        <taxon>Bacillota</taxon>
        <taxon>Clostridia</taxon>
        <taxon>Eubacteriales</taxon>
        <taxon>Oscillospiraceae</taxon>
        <taxon>Thermoclostridium</taxon>
    </lineage>
</organism>
<sequence length="227" mass="25111">MEKRAIYAWVCFVFFITVVIGLAGSMRAQEIQEYHRAALSYYGSSGQEVIQIQRKLKNWGYYNGPIDGKYGYQTYRAVRWFQAKNGLKVDGIAGKQTLAAMGIFPTSSTPSDKNLDLLAHLIHGEARGEPYEGMVAVGAVVLNRVKDSRFPNSIAGVIYQPGAFDAVADGQINLEPSATAIKAARDALNGWDPTYGCIYYYNPATATSKWIWSRPIVVKIGNHNFAK</sequence>